<keyword evidence="2" id="KW-0663">Pyridoxal phosphate</keyword>
<dbReference type="SUPFAM" id="SSF53383">
    <property type="entry name" value="PLP-dependent transferases"/>
    <property type="match status" value="1"/>
</dbReference>
<keyword evidence="7" id="KW-0808">Transferase</keyword>
<evidence type="ECO:0000259" key="6">
    <source>
        <dbReference type="PROSITE" id="PS50949"/>
    </source>
</evidence>
<dbReference type="InterPro" id="IPR004839">
    <property type="entry name" value="Aminotransferase_I/II_large"/>
</dbReference>
<dbReference type="Gene3D" id="3.90.1150.10">
    <property type="entry name" value="Aspartate Aminotransferase, domain 1"/>
    <property type="match status" value="1"/>
</dbReference>
<dbReference type="CDD" id="cd00609">
    <property type="entry name" value="AAT_like"/>
    <property type="match status" value="1"/>
</dbReference>
<dbReference type="GO" id="GO:0030170">
    <property type="term" value="F:pyridoxal phosphate binding"/>
    <property type="evidence" value="ECO:0007669"/>
    <property type="project" value="InterPro"/>
</dbReference>
<dbReference type="GO" id="GO:0003677">
    <property type="term" value="F:DNA binding"/>
    <property type="evidence" value="ECO:0007669"/>
    <property type="project" value="UniProtKB-KW"/>
</dbReference>
<dbReference type="SUPFAM" id="SSF46785">
    <property type="entry name" value="Winged helix' DNA-binding domain"/>
    <property type="match status" value="1"/>
</dbReference>
<dbReference type="PROSITE" id="PS50949">
    <property type="entry name" value="HTH_GNTR"/>
    <property type="match status" value="1"/>
</dbReference>
<evidence type="ECO:0000256" key="1">
    <source>
        <dbReference type="ARBA" id="ARBA00005384"/>
    </source>
</evidence>
<dbReference type="InterPro" id="IPR015422">
    <property type="entry name" value="PyrdxlP-dep_Trfase_small"/>
</dbReference>
<dbReference type="EMBL" id="QUAC01000006">
    <property type="protein sequence ID" value="REK92101.1"/>
    <property type="molecule type" value="Genomic_DNA"/>
</dbReference>
<dbReference type="GO" id="GO:0003700">
    <property type="term" value="F:DNA-binding transcription factor activity"/>
    <property type="evidence" value="ECO:0007669"/>
    <property type="project" value="InterPro"/>
</dbReference>
<evidence type="ECO:0000256" key="3">
    <source>
        <dbReference type="ARBA" id="ARBA00023015"/>
    </source>
</evidence>
<sequence length="442" mass="46582">MDDYRVIADELAADIAAGRLRPGDRLLPLRRFARNRRIASSTAARVYRELSRRGLTVGEVGRGTFVRTAALSAEPALAEPGEARIDLEMNFPVLPEHPALLAKSLEHLLRPDALAAALRPVGAVGTAAARQAAAAHLARGDWAPDPGQLLFAGNGRQAVAAAIAALVPAGERLGVEALTYPVVKGIAARLGVTLVPLAMDEHGLTAEALRTAAPLRAVYLQPALHNPLGITMPARRRAELATVLRELGIPAIEDAIYGFLRNDLPPFAALAPERTVVVDSLSKRLAPGLSLGFLTVPEGTAHDFATALRSGTWTAPHFALDAATRWMADGTAATIEATKRDDAAARQRIVAEKLAGFSVRADPQAYHCWWELPDPWRADTFVAAAARRGIAVTPSGAFAVGPGHTPNAVRLALASPPRDALADALGVLAELAQGTPEDTGPE</sequence>
<dbReference type="InterPro" id="IPR051446">
    <property type="entry name" value="HTH_trans_reg/aminotransferase"/>
</dbReference>
<proteinExistence type="inferred from homology"/>
<dbReference type="InterPro" id="IPR036390">
    <property type="entry name" value="WH_DNA-bd_sf"/>
</dbReference>
<organism evidence="7 8">
    <name type="scientific">Streptomyces inhibens</name>
    <dbReference type="NCBI Taxonomy" id="2293571"/>
    <lineage>
        <taxon>Bacteria</taxon>
        <taxon>Bacillati</taxon>
        <taxon>Actinomycetota</taxon>
        <taxon>Actinomycetes</taxon>
        <taxon>Kitasatosporales</taxon>
        <taxon>Streptomycetaceae</taxon>
        <taxon>Streptomyces</taxon>
    </lineage>
</organism>
<protein>
    <submittedName>
        <fullName evidence="7">PLP-dependent aminotransferase family protein</fullName>
    </submittedName>
</protein>
<dbReference type="Proteomes" id="UP000262477">
    <property type="component" value="Unassembled WGS sequence"/>
</dbReference>
<dbReference type="GO" id="GO:0008483">
    <property type="term" value="F:transaminase activity"/>
    <property type="evidence" value="ECO:0007669"/>
    <property type="project" value="UniProtKB-KW"/>
</dbReference>
<dbReference type="PANTHER" id="PTHR46577:SF1">
    <property type="entry name" value="HTH-TYPE TRANSCRIPTIONAL REGULATORY PROTEIN GABR"/>
    <property type="match status" value="1"/>
</dbReference>
<keyword evidence="5" id="KW-0804">Transcription</keyword>
<evidence type="ECO:0000313" key="8">
    <source>
        <dbReference type="Proteomes" id="UP000262477"/>
    </source>
</evidence>
<dbReference type="InterPro" id="IPR015421">
    <property type="entry name" value="PyrdxlP-dep_Trfase_major"/>
</dbReference>
<evidence type="ECO:0000256" key="5">
    <source>
        <dbReference type="ARBA" id="ARBA00023163"/>
    </source>
</evidence>
<dbReference type="InterPro" id="IPR000524">
    <property type="entry name" value="Tscrpt_reg_HTH_GntR"/>
</dbReference>
<comment type="caution">
    <text evidence="7">The sequence shown here is derived from an EMBL/GenBank/DDBJ whole genome shotgun (WGS) entry which is preliminary data.</text>
</comment>
<dbReference type="Pfam" id="PF00392">
    <property type="entry name" value="GntR"/>
    <property type="match status" value="1"/>
</dbReference>
<dbReference type="InterPro" id="IPR036388">
    <property type="entry name" value="WH-like_DNA-bd_sf"/>
</dbReference>
<dbReference type="CDD" id="cd07377">
    <property type="entry name" value="WHTH_GntR"/>
    <property type="match status" value="1"/>
</dbReference>
<keyword evidence="3" id="KW-0805">Transcription regulation</keyword>
<keyword evidence="4" id="KW-0238">DNA-binding</keyword>
<evidence type="ECO:0000313" key="7">
    <source>
        <dbReference type="EMBL" id="REK92101.1"/>
    </source>
</evidence>
<dbReference type="Gene3D" id="3.40.640.10">
    <property type="entry name" value="Type I PLP-dependent aspartate aminotransferase-like (Major domain)"/>
    <property type="match status" value="1"/>
</dbReference>
<evidence type="ECO:0000256" key="2">
    <source>
        <dbReference type="ARBA" id="ARBA00022898"/>
    </source>
</evidence>
<dbReference type="Gene3D" id="1.10.10.10">
    <property type="entry name" value="Winged helix-like DNA-binding domain superfamily/Winged helix DNA-binding domain"/>
    <property type="match status" value="1"/>
</dbReference>
<feature type="domain" description="HTH gntR-type" evidence="6">
    <location>
        <begin position="1"/>
        <end position="69"/>
    </location>
</feature>
<dbReference type="Pfam" id="PF00155">
    <property type="entry name" value="Aminotran_1_2"/>
    <property type="match status" value="1"/>
</dbReference>
<keyword evidence="8" id="KW-1185">Reference proteome</keyword>
<comment type="similarity">
    <text evidence="1">In the C-terminal section; belongs to the class-I pyridoxal-phosphate-dependent aminotransferase family.</text>
</comment>
<dbReference type="RefSeq" id="WP_128502390.1">
    <property type="nucleotide sequence ID" value="NZ_QUAC01000006.1"/>
</dbReference>
<dbReference type="OrthoDB" id="3564840at2"/>
<gene>
    <name evidence="7" type="ORF">DY245_00685</name>
</gene>
<keyword evidence="7" id="KW-0032">Aminotransferase</keyword>
<evidence type="ECO:0000256" key="4">
    <source>
        <dbReference type="ARBA" id="ARBA00023125"/>
    </source>
</evidence>
<reference evidence="7 8" key="1">
    <citation type="submission" date="2018-08" db="EMBL/GenBank/DDBJ databases">
        <title>Streptomyces NEAU-D10 sp. nov., a novel Actinomycete isolated from soil.</title>
        <authorList>
            <person name="Jin L."/>
        </authorList>
    </citation>
    <scope>NUCLEOTIDE SEQUENCE [LARGE SCALE GENOMIC DNA]</scope>
    <source>
        <strain evidence="7 8">NEAU-D10</strain>
    </source>
</reference>
<dbReference type="InterPro" id="IPR015424">
    <property type="entry name" value="PyrdxlP-dep_Trfase"/>
</dbReference>
<dbReference type="AlphaFoldDB" id="A0A371QBL3"/>
<accession>A0A371QBL3</accession>
<name>A0A371QBL3_STRIH</name>
<dbReference type="SMART" id="SM00345">
    <property type="entry name" value="HTH_GNTR"/>
    <property type="match status" value="1"/>
</dbReference>
<dbReference type="PANTHER" id="PTHR46577">
    <property type="entry name" value="HTH-TYPE TRANSCRIPTIONAL REGULATORY PROTEIN GABR"/>
    <property type="match status" value="1"/>
</dbReference>